<sequence>MKMIKVATVVAAMVVSCHVWAQNTSSSQQPQSTQSAKDIGGVSDTSVTSAGSLSSLDRSYSSPGDSTRSSEMRMQSDTFRHH</sequence>
<dbReference type="RefSeq" id="WP_143328149.1">
    <property type="nucleotide sequence ID" value="NZ_FCOE02000025.1"/>
</dbReference>
<evidence type="ECO:0000256" key="2">
    <source>
        <dbReference type="SAM" id="SignalP"/>
    </source>
</evidence>
<name>A0A158CTH7_9BURK</name>
<evidence type="ECO:0008006" key="5">
    <source>
        <dbReference type="Google" id="ProtNLM"/>
    </source>
</evidence>
<feature type="region of interest" description="Disordered" evidence="1">
    <location>
        <begin position="22"/>
        <end position="82"/>
    </location>
</feature>
<organism evidence="3 4">
    <name type="scientific">Caballeronia pedi</name>
    <dbReference type="NCBI Taxonomy" id="1777141"/>
    <lineage>
        <taxon>Bacteria</taxon>
        <taxon>Pseudomonadati</taxon>
        <taxon>Pseudomonadota</taxon>
        <taxon>Betaproteobacteria</taxon>
        <taxon>Burkholderiales</taxon>
        <taxon>Burkholderiaceae</taxon>
        <taxon>Caballeronia</taxon>
    </lineage>
</organism>
<dbReference type="EMBL" id="FCOE02000025">
    <property type="protein sequence ID" value="SAK84867.1"/>
    <property type="molecule type" value="Genomic_DNA"/>
</dbReference>
<gene>
    <name evidence="3" type="ORF">AWB80_05698</name>
</gene>
<proteinExistence type="predicted"/>
<feature type="compositionally biased region" description="Low complexity" evidence="1">
    <location>
        <begin position="49"/>
        <end position="66"/>
    </location>
</feature>
<evidence type="ECO:0000256" key="1">
    <source>
        <dbReference type="SAM" id="MobiDB-lite"/>
    </source>
</evidence>
<evidence type="ECO:0000313" key="3">
    <source>
        <dbReference type="EMBL" id="SAK84867.1"/>
    </source>
</evidence>
<accession>A0A158CTH7</accession>
<reference evidence="3" key="1">
    <citation type="submission" date="2016-01" db="EMBL/GenBank/DDBJ databases">
        <authorList>
            <person name="Peeters C."/>
        </authorList>
    </citation>
    <scope>NUCLEOTIDE SEQUENCE [LARGE SCALE GENOMIC DNA]</scope>
    <source>
        <strain evidence="3">LMG 29323</strain>
    </source>
</reference>
<feature type="chain" id="PRO_5007623415" description="Lipoprotein" evidence="2">
    <location>
        <begin position="22"/>
        <end position="82"/>
    </location>
</feature>
<feature type="signal peptide" evidence="2">
    <location>
        <begin position="1"/>
        <end position="21"/>
    </location>
</feature>
<keyword evidence="4" id="KW-1185">Reference proteome</keyword>
<feature type="compositionally biased region" description="Polar residues" evidence="1">
    <location>
        <begin position="67"/>
        <end position="82"/>
    </location>
</feature>
<dbReference type="PROSITE" id="PS51257">
    <property type="entry name" value="PROKAR_LIPOPROTEIN"/>
    <property type="match status" value="1"/>
</dbReference>
<evidence type="ECO:0000313" key="4">
    <source>
        <dbReference type="Proteomes" id="UP000054911"/>
    </source>
</evidence>
<dbReference type="Proteomes" id="UP000054911">
    <property type="component" value="Unassembled WGS sequence"/>
</dbReference>
<feature type="compositionally biased region" description="Low complexity" evidence="1">
    <location>
        <begin position="22"/>
        <end position="35"/>
    </location>
</feature>
<dbReference type="AlphaFoldDB" id="A0A158CTH7"/>
<protein>
    <recommendedName>
        <fullName evidence="5">Lipoprotein</fullName>
    </recommendedName>
</protein>
<comment type="caution">
    <text evidence="3">The sequence shown here is derived from an EMBL/GenBank/DDBJ whole genome shotgun (WGS) entry which is preliminary data.</text>
</comment>
<keyword evidence="2" id="KW-0732">Signal</keyword>